<accession>A0A3N4JHN9</accession>
<keyword evidence="2" id="KW-0808">Transferase</keyword>
<dbReference type="CDD" id="cd05120">
    <property type="entry name" value="APH_ChoK_like"/>
    <property type="match status" value="1"/>
</dbReference>
<dbReference type="Pfam" id="PF01636">
    <property type="entry name" value="APH"/>
    <property type="match status" value="1"/>
</dbReference>
<dbReference type="InterPro" id="IPR011009">
    <property type="entry name" value="Kinase-like_dom_sf"/>
</dbReference>
<dbReference type="InterPro" id="IPR051678">
    <property type="entry name" value="AGP_Transferase"/>
</dbReference>
<proteinExistence type="predicted"/>
<dbReference type="AlphaFoldDB" id="A0A3N4JHN9"/>
<dbReference type="STRING" id="1336337.A0A3N4JHN9"/>
<dbReference type="GO" id="GO:0016301">
    <property type="term" value="F:kinase activity"/>
    <property type="evidence" value="ECO:0007669"/>
    <property type="project" value="UniProtKB-KW"/>
</dbReference>
<dbReference type="Gene3D" id="3.90.1200.10">
    <property type="match status" value="1"/>
</dbReference>
<dbReference type="InterPro" id="IPR002575">
    <property type="entry name" value="Aminoglycoside_PTrfase"/>
</dbReference>
<reference evidence="2 3" key="1">
    <citation type="journal article" date="2018" name="Nat. Ecol. Evol.">
        <title>Pezizomycetes genomes reveal the molecular basis of ectomycorrhizal truffle lifestyle.</title>
        <authorList>
            <person name="Murat C."/>
            <person name="Payen T."/>
            <person name="Noel B."/>
            <person name="Kuo A."/>
            <person name="Morin E."/>
            <person name="Chen J."/>
            <person name="Kohler A."/>
            <person name="Krizsan K."/>
            <person name="Balestrini R."/>
            <person name="Da Silva C."/>
            <person name="Montanini B."/>
            <person name="Hainaut M."/>
            <person name="Levati E."/>
            <person name="Barry K.W."/>
            <person name="Belfiori B."/>
            <person name="Cichocki N."/>
            <person name="Clum A."/>
            <person name="Dockter R.B."/>
            <person name="Fauchery L."/>
            <person name="Guy J."/>
            <person name="Iotti M."/>
            <person name="Le Tacon F."/>
            <person name="Lindquist E.A."/>
            <person name="Lipzen A."/>
            <person name="Malagnac F."/>
            <person name="Mello A."/>
            <person name="Molinier V."/>
            <person name="Miyauchi S."/>
            <person name="Poulain J."/>
            <person name="Riccioni C."/>
            <person name="Rubini A."/>
            <person name="Sitrit Y."/>
            <person name="Splivallo R."/>
            <person name="Traeger S."/>
            <person name="Wang M."/>
            <person name="Zifcakova L."/>
            <person name="Wipf D."/>
            <person name="Zambonelli A."/>
            <person name="Paolocci F."/>
            <person name="Nowrousian M."/>
            <person name="Ottonello S."/>
            <person name="Baldrian P."/>
            <person name="Spatafora J.W."/>
            <person name="Henrissat B."/>
            <person name="Nagy L.G."/>
            <person name="Aury J.M."/>
            <person name="Wincker P."/>
            <person name="Grigoriev I.V."/>
            <person name="Bonfante P."/>
            <person name="Martin F.M."/>
        </authorList>
    </citation>
    <scope>NUCLEOTIDE SEQUENCE [LARGE SCALE GENOMIC DNA]</scope>
    <source>
        <strain evidence="2 3">120613-1</strain>
    </source>
</reference>
<evidence type="ECO:0000313" key="2">
    <source>
        <dbReference type="EMBL" id="RPA97789.1"/>
    </source>
</evidence>
<evidence type="ECO:0000313" key="3">
    <source>
        <dbReference type="Proteomes" id="UP000276215"/>
    </source>
</evidence>
<dbReference type="EMBL" id="ML120401">
    <property type="protein sequence ID" value="RPA97789.1"/>
    <property type="molecule type" value="Genomic_DNA"/>
</dbReference>
<dbReference type="PANTHER" id="PTHR21310:SF48">
    <property type="entry name" value="AMINOGLYCOSIDE PHOSPHOTRANSFERASE DOMAIN-CONTAINING PROTEIN"/>
    <property type="match status" value="1"/>
</dbReference>
<name>A0A3N4JHN9_9PEZI</name>
<dbReference type="OrthoDB" id="2906425at2759"/>
<evidence type="ECO:0000259" key="1">
    <source>
        <dbReference type="Pfam" id="PF01636"/>
    </source>
</evidence>
<dbReference type="PANTHER" id="PTHR21310">
    <property type="entry name" value="AMINOGLYCOSIDE PHOSPHOTRANSFERASE-RELATED-RELATED"/>
    <property type="match status" value="1"/>
</dbReference>
<dbReference type="Proteomes" id="UP000276215">
    <property type="component" value="Unassembled WGS sequence"/>
</dbReference>
<feature type="domain" description="Aminoglycoside phosphotransferase" evidence="1">
    <location>
        <begin position="94"/>
        <end position="253"/>
    </location>
</feature>
<sequence length="305" mass="35327">MFTTPSRQVAQVTTRKVPPALHPLLRYPRATRIDWQNSNTRQIWDLGNGKLYKRRPHRAGGVYECDIRTLVQSVTSIPIPTIYHEWVTTEGCPDRRVSVHHMIMEKVEGESLDKEWPYLHSDTKERLAIQFAEYVDQLRRIIGSSICTFDGGPLPDDHEILFDRRYISRAPITDDESLWAAMTSHLQRSHSLTIQQALMELRPMMPQSFPAVLTHADLHAGNVMVRNEKIVAIIDWEDAAFYPCWMEYVKIYHCSSDPELEFEHLVVNSMEAYPAARKFIGILDALRISTPEMIRWAVRELRSST</sequence>
<keyword evidence="3" id="KW-1185">Reference proteome</keyword>
<protein>
    <submittedName>
        <fullName evidence="2">Kinase-like protein</fullName>
    </submittedName>
</protein>
<organism evidence="2 3">
    <name type="scientific">Choiromyces venosus 120613-1</name>
    <dbReference type="NCBI Taxonomy" id="1336337"/>
    <lineage>
        <taxon>Eukaryota</taxon>
        <taxon>Fungi</taxon>
        <taxon>Dikarya</taxon>
        <taxon>Ascomycota</taxon>
        <taxon>Pezizomycotina</taxon>
        <taxon>Pezizomycetes</taxon>
        <taxon>Pezizales</taxon>
        <taxon>Tuberaceae</taxon>
        <taxon>Choiromyces</taxon>
    </lineage>
</organism>
<keyword evidence="2" id="KW-0418">Kinase</keyword>
<gene>
    <name evidence="2" type="ORF">L873DRAFT_1741406</name>
</gene>
<dbReference type="SUPFAM" id="SSF56112">
    <property type="entry name" value="Protein kinase-like (PK-like)"/>
    <property type="match status" value="1"/>
</dbReference>